<dbReference type="InterPro" id="IPR020013">
    <property type="entry name" value="Flagellar_FlgE/F/G"/>
</dbReference>
<dbReference type="Pfam" id="PF22692">
    <property type="entry name" value="LlgE_F_G_D1"/>
    <property type="match status" value="1"/>
</dbReference>
<evidence type="ECO:0000313" key="10">
    <source>
        <dbReference type="EMBL" id="MDO6670596.1"/>
    </source>
</evidence>
<comment type="similarity">
    <text evidence="2 6">Belongs to the flagella basal body rod proteins family.</text>
</comment>
<dbReference type="NCBIfam" id="NF009280">
    <property type="entry name" value="PRK12640.1"/>
    <property type="match status" value="1"/>
</dbReference>
<feature type="domain" description="Flagellar hook protein FlgE/F/G-like D1" evidence="9">
    <location>
        <begin position="81"/>
        <end position="145"/>
    </location>
</feature>
<evidence type="ECO:0000256" key="1">
    <source>
        <dbReference type="ARBA" id="ARBA00004117"/>
    </source>
</evidence>
<evidence type="ECO:0000259" key="9">
    <source>
        <dbReference type="Pfam" id="PF22692"/>
    </source>
</evidence>
<dbReference type="SUPFAM" id="SSF117143">
    <property type="entry name" value="Flagellar hook protein flgE"/>
    <property type="match status" value="1"/>
</dbReference>
<evidence type="ECO:0000256" key="6">
    <source>
        <dbReference type="RuleBase" id="RU362116"/>
    </source>
</evidence>
<keyword evidence="3 6" id="KW-0975">Bacterial flagellum</keyword>
<keyword evidence="10" id="KW-0966">Cell projection</keyword>
<sequence length="255" mass="26241">MDRMLYTAMSGAQRSLAAQDVASHNLANLSTTGFREMLTLSRAVDVQGEGLATRVSSQLTTAGASMAQGTIQTTDRSLDVALDGPGMLAVQGANGEELYTRNGALQIDADGVLTSGGLPVMGDGGPIELPLNAIVHISADGSVSARSAADAPDTMVLQAQLKLVNPEAIPGSPALVRGEDGYFRQPPTAAGEAAPPLVADPLVRVVSGALESSNVSATDAMVAMINNARSFEMQMKSIDTAERMAERGNSLLGTD</sequence>
<dbReference type="Proteomes" id="UP001170481">
    <property type="component" value="Unassembled WGS sequence"/>
</dbReference>
<evidence type="ECO:0000256" key="3">
    <source>
        <dbReference type="ARBA" id="ARBA00023143"/>
    </source>
</evidence>
<dbReference type="AlphaFoldDB" id="A0AAP4WZ47"/>
<dbReference type="InterPro" id="IPR037925">
    <property type="entry name" value="FlgE/F/G-like"/>
</dbReference>
<evidence type="ECO:0000256" key="2">
    <source>
        <dbReference type="ARBA" id="ARBA00009677"/>
    </source>
</evidence>
<dbReference type="NCBIfam" id="TIGR03506">
    <property type="entry name" value="FlgEFG_subfam"/>
    <property type="match status" value="1"/>
</dbReference>
<dbReference type="InterPro" id="IPR053967">
    <property type="entry name" value="LlgE_F_G-like_D1"/>
</dbReference>
<feature type="domain" description="Flagellar basal body rod protein N-terminal" evidence="7">
    <location>
        <begin position="5"/>
        <end position="35"/>
    </location>
</feature>
<comment type="caution">
    <text evidence="10">The sequence shown here is derived from an EMBL/GenBank/DDBJ whole genome shotgun (WGS) entry which is preliminary data.</text>
</comment>
<feature type="domain" description="Flagellar basal-body/hook protein C-terminal" evidence="8">
    <location>
        <begin position="207"/>
        <end position="251"/>
    </location>
</feature>
<evidence type="ECO:0000256" key="5">
    <source>
        <dbReference type="ARBA" id="ARBA00040228"/>
    </source>
</evidence>
<evidence type="ECO:0000256" key="4">
    <source>
        <dbReference type="ARBA" id="ARBA00038560"/>
    </source>
</evidence>
<comment type="subcellular location">
    <subcellularLocation>
        <location evidence="1 6">Bacterial flagellum basal body</location>
    </subcellularLocation>
</comment>
<dbReference type="PANTHER" id="PTHR30435">
    <property type="entry name" value="FLAGELLAR PROTEIN"/>
    <property type="match status" value="1"/>
</dbReference>
<dbReference type="InterPro" id="IPR001444">
    <property type="entry name" value="Flag_bb_rod_N"/>
</dbReference>
<evidence type="ECO:0000313" key="11">
    <source>
        <dbReference type="Proteomes" id="UP001170481"/>
    </source>
</evidence>
<dbReference type="RefSeq" id="WP_303592441.1">
    <property type="nucleotide sequence ID" value="NZ_JAUORK010000001.1"/>
</dbReference>
<dbReference type="InterPro" id="IPR010930">
    <property type="entry name" value="Flg_bb/hook_C_dom"/>
</dbReference>
<gene>
    <name evidence="10" type="ORF">Q4535_00555</name>
</gene>
<dbReference type="EMBL" id="JAUORK010000001">
    <property type="protein sequence ID" value="MDO6670596.1"/>
    <property type="molecule type" value="Genomic_DNA"/>
</dbReference>
<accession>A0AAP4WZ47</accession>
<dbReference type="Pfam" id="PF06429">
    <property type="entry name" value="Flg_bbr_C"/>
    <property type="match status" value="1"/>
</dbReference>
<dbReference type="PANTHER" id="PTHR30435:SF18">
    <property type="entry name" value="FLAGELLAR BASAL-BODY ROD PROTEIN FLGF"/>
    <property type="match status" value="1"/>
</dbReference>
<dbReference type="GO" id="GO:0071978">
    <property type="term" value="P:bacterial-type flagellum-dependent swarming motility"/>
    <property type="evidence" value="ECO:0007669"/>
    <property type="project" value="TreeGrafter"/>
</dbReference>
<keyword evidence="10" id="KW-0282">Flagellum</keyword>
<name>A0AAP4WZ47_9GAMM</name>
<dbReference type="Pfam" id="PF00460">
    <property type="entry name" value="Flg_bb_rod"/>
    <property type="match status" value="1"/>
</dbReference>
<evidence type="ECO:0000259" key="8">
    <source>
        <dbReference type="Pfam" id="PF06429"/>
    </source>
</evidence>
<organism evidence="10 11">
    <name type="scientific">Cobetia amphilecti</name>
    <dbReference type="NCBI Taxonomy" id="1055104"/>
    <lineage>
        <taxon>Bacteria</taxon>
        <taxon>Pseudomonadati</taxon>
        <taxon>Pseudomonadota</taxon>
        <taxon>Gammaproteobacteria</taxon>
        <taxon>Oceanospirillales</taxon>
        <taxon>Halomonadaceae</taxon>
        <taxon>Cobetia</taxon>
    </lineage>
</organism>
<protein>
    <recommendedName>
        <fullName evidence="5 6">Flagellar basal-body rod protein FlgF</fullName>
    </recommendedName>
</protein>
<evidence type="ECO:0000259" key="7">
    <source>
        <dbReference type="Pfam" id="PF00460"/>
    </source>
</evidence>
<reference evidence="10" key="1">
    <citation type="submission" date="2023-07" db="EMBL/GenBank/DDBJ databases">
        <title>Genome content predicts the carbon catabolic preferences of heterotrophic bacteria.</title>
        <authorList>
            <person name="Gralka M."/>
        </authorList>
    </citation>
    <scope>NUCLEOTIDE SEQUENCE</scope>
    <source>
        <strain evidence="10">C2R13</strain>
    </source>
</reference>
<dbReference type="GO" id="GO:0030694">
    <property type="term" value="C:bacterial-type flagellum basal body, rod"/>
    <property type="evidence" value="ECO:0007669"/>
    <property type="project" value="UniProtKB-UniRule"/>
</dbReference>
<comment type="subunit">
    <text evidence="4 6">The basal body constitutes a major portion of the flagellar organelle and consists of five rings (E,L,P,S, and M) mounted on a central rod. The rod consists of about 26 subunits of FlgG in the distal portion, and FlgB, FlgC and FlgF are thought to build up the proximal portion of the rod with about 6 subunits each.</text>
</comment>
<proteinExistence type="inferred from homology"/>
<keyword evidence="10" id="KW-0969">Cilium</keyword>